<feature type="domain" description="Thioredoxin" evidence="19">
    <location>
        <begin position="459"/>
        <end position="590"/>
    </location>
</feature>
<comment type="catalytic activity">
    <reaction evidence="17 18">
        <text>[protein]-dithiol + NADP(+) = [protein]-disulfide + NADPH + H(+)</text>
        <dbReference type="Rhea" id="RHEA:18753"/>
        <dbReference type="Rhea" id="RHEA-COMP:10593"/>
        <dbReference type="Rhea" id="RHEA-COMP:10594"/>
        <dbReference type="ChEBI" id="CHEBI:15378"/>
        <dbReference type="ChEBI" id="CHEBI:29950"/>
        <dbReference type="ChEBI" id="CHEBI:50058"/>
        <dbReference type="ChEBI" id="CHEBI:57783"/>
        <dbReference type="ChEBI" id="CHEBI:58349"/>
        <dbReference type="EC" id="1.8.1.8"/>
    </reaction>
</comment>
<dbReference type="Pfam" id="PF02683">
    <property type="entry name" value="DsbD_TM"/>
    <property type="match status" value="1"/>
</dbReference>
<evidence type="ECO:0000256" key="5">
    <source>
        <dbReference type="ARBA" id="ARBA00022519"/>
    </source>
</evidence>
<feature type="transmembrane region" description="Helical" evidence="18">
    <location>
        <begin position="440"/>
        <end position="458"/>
    </location>
</feature>
<feature type="transmembrane region" description="Helical" evidence="18">
    <location>
        <begin position="347"/>
        <end position="369"/>
    </location>
</feature>
<dbReference type="PROSITE" id="PS00194">
    <property type="entry name" value="THIOREDOXIN_1"/>
    <property type="match status" value="1"/>
</dbReference>
<dbReference type="RefSeq" id="WP_344959815.1">
    <property type="nucleotide sequence ID" value="NZ_BAABCX010000006.1"/>
</dbReference>
<dbReference type="PANTHER" id="PTHR32234">
    <property type="entry name" value="THIOL:DISULFIDE INTERCHANGE PROTEIN DSBD"/>
    <property type="match status" value="1"/>
</dbReference>
<dbReference type="Proteomes" id="UP001500795">
    <property type="component" value="Unassembled WGS sequence"/>
</dbReference>
<evidence type="ECO:0000256" key="3">
    <source>
        <dbReference type="ARBA" id="ARBA00022448"/>
    </source>
</evidence>
<reference evidence="21" key="1">
    <citation type="journal article" date="2019" name="Int. J. Syst. Evol. Microbiol.">
        <title>The Global Catalogue of Microorganisms (GCM) 10K type strain sequencing project: providing services to taxonomists for standard genome sequencing and annotation.</title>
        <authorList>
            <consortium name="The Broad Institute Genomics Platform"/>
            <consortium name="The Broad Institute Genome Sequencing Center for Infectious Disease"/>
            <person name="Wu L."/>
            <person name="Ma J."/>
        </authorList>
    </citation>
    <scope>NUCLEOTIDE SEQUENCE [LARGE SCALE GENOMIC DNA]</scope>
    <source>
        <strain evidence="21">JCM 17110</strain>
    </source>
</reference>
<dbReference type="InterPro" id="IPR013766">
    <property type="entry name" value="Thioredoxin_domain"/>
</dbReference>
<evidence type="ECO:0000256" key="11">
    <source>
        <dbReference type="ARBA" id="ARBA00023002"/>
    </source>
</evidence>
<dbReference type="InterPro" id="IPR003834">
    <property type="entry name" value="Cyt_c_assmbl_TM_dom"/>
</dbReference>
<keyword evidence="15 18" id="KW-0676">Redox-active center</keyword>
<dbReference type="InterPro" id="IPR028250">
    <property type="entry name" value="DsbDN"/>
</dbReference>
<dbReference type="HAMAP" id="MF_00399">
    <property type="entry name" value="DbsD"/>
    <property type="match status" value="1"/>
</dbReference>
<keyword evidence="14 18" id="KW-1015">Disulfide bond</keyword>
<feature type="disulfide bond" description="Redox-active" evidence="18">
    <location>
        <begin position="505"/>
        <end position="508"/>
    </location>
</feature>
<dbReference type="EMBL" id="BAABCX010000006">
    <property type="protein sequence ID" value="GAA3549351.1"/>
    <property type="molecule type" value="Genomic_DNA"/>
</dbReference>
<gene>
    <name evidence="18" type="primary">dsbD</name>
    <name evidence="20" type="ORF">GCM10022394_31900</name>
</gene>
<keyword evidence="3 18" id="KW-0813">Transport</keyword>
<evidence type="ECO:0000256" key="10">
    <source>
        <dbReference type="ARBA" id="ARBA00022989"/>
    </source>
</evidence>
<comment type="similarity">
    <text evidence="2 18">Belongs to the thioredoxin family. DsbD subfamily.</text>
</comment>
<evidence type="ECO:0000256" key="12">
    <source>
        <dbReference type="ARBA" id="ARBA00023027"/>
    </source>
</evidence>
<keyword evidence="5 18" id="KW-0997">Cell inner membrane</keyword>
<evidence type="ECO:0000256" key="17">
    <source>
        <dbReference type="ARBA" id="ARBA00047804"/>
    </source>
</evidence>
<feature type="transmembrane region" description="Helical" evidence="18">
    <location>
        <begin position="315"/>
        <end position="341"/>
    </location>
</feature>
<comment type="caution">
    <text evidence="18">Lacks conserved residue(s) required for the propagation of feature annotation.</text>
</comment>
<evidence type="ECO:0000256" key="14">
    <source>
        <dbReference type="ARBA" id="ARBA00023157"/>
    </source>
</evidence>
<evidence type="ECO:0000256" key="16">
    <source>
        <dbReference type="ARBA" id="ARBA00047388"/>
    </source>
</evidence>
<feature type="transmembrane region" description="Helical" evidence="18">
    <location>
        <begin position="269"/>
        <end position="290"/>
    </location>
</feature>
<keyword evidence="8 18" id="KW-0201">Cytochrome c-type biogenesis</keyword>
<evidence type="ECO:0000256" key="18">
    <source>
        <dbReference type="HAMAP-Rule" id="MF_00399"/>
    </source>
</evidence>
<feature type="signal peptide" evidence="18">
    <location>
        <begin position="1"/>
        <end position="21"/>
    </location>
</feature>
<evidence type="ECO:0000313" key="20">
    <source>
        <dbReference type="EMBL" id="GAA3549351.1"/>
    </source>
</evidence>
<comment type="subcellular location">
    <subcellularLocation>
        <location evidence="1 18">Cell inner membrane</location>
        <topology evidence="1 18">Multi-pass membrane protein</topology>
    </subcellularLocation>
</comment>
<comment type="catalytic activity">
    <reaction evidence="16 18">
        <text>[protein]-dithiol + NAD(+) = [protein]-disulfide + NADH + H(+)</text>
        <dbReference type="Rhea" id="RHEA:18749"/>
        <dbReference type="Rhea" id="RHEA-COMP:10593"/>
        <dbReference type="Rhea" id="RHEA-COMP:10594"/>
        <dbReference type="ChEBI" id="CHEBI:15378"/>
        <dbReference type="ChEBI" id="CHEBI:29950"/>
        <dbReference type="ChEBI" id="CHEBI:50058"/>
        <dbReference type="ChEBI" id="CHEBI:57540"/>
        <dbReference type="ChEBI" id="CHEBI:57945"/>
        <dbReference type="EC" id="1.8.1.8"/>
    </reaction>
</comment>
<keyword evidence="21" id="KW-1185">Reference proteome</keyword>
<keyword evidence="10 18" id="KW-1133">Transmembrane helix</keyword>
<dbReference type="NCBIfam" id="NF001419">
    <property type="entry name" value="PRK00293.1"/>
    <property type="match status" value="1"/>
</dbReference>
<evidence type="ECO:0000259" key="19">
    <source>
        <dbReference type="PROSITE" id="PS51352"/>
    </source>
</evidence>
<evidence type="ECO:0000256" key="9">
    <source>
        <dbReference type="ARBA" id="ARBA00022982"/>
    </source>
</evidence>
<dbReference type="PROSITE" id="PS51352">
    <property type="entry name" value="THIOREDOXIN_2"/>
    <property type="match status" value="1"/>
</dbReference>
<keyword evidence="9 18" id="KW-0249">Electron transport</keyword>
<dbReference type="InterPro" id="IPR036929">
    <property type="entry name" value="DsbDN_sf"/>
</dbReference>
<evidence type="ECO:0000256" key="7">
    <source>
        <dbReference type="ARBA" id="ARBA00022729"/>
    </source>
</evidence>
<keyword evidence="6 18" id="KW-0812">Transmembrane</keyword>
<feature type="transmembrane region" description="Helical" evidence="18">
    <location>
        <begin position="410"/>
        <end position="428"/>
    </location>
</feature>
<dbReference type="PANTHER" id="PTHR32234:SF0">
    <property type="entry name" value="THIOL:DISULFIDE INTERCHANGE PROTEIN DSBD"/>
    <property type="match status" value="1"/>
</dbReference>
<keyword evidence="12 18" id="KW-0520">NAD</keyword>
<keyword evidence="11 18" id="KW-0560">Oxidoreductase</keyword>
<evidence type="ECO:0000256" key="6">
    <source>
        <dbReference type="ARBA" id="ARBA00022692"/>
    </source>
</evidence>
<dbReference type="EC" id="1.8.1.8" evidence="18"/>
<feature type="transmembrane region" description="Helical" evidence="18">
    <location>
        <begin position="189"/>
        <end position="210"/>
    </location>
</feature>
<evidence type="ECO:0000256" key="13">
    <source>
        <dbReference type="ARBA" id="ARBA00023136"/>
    </source>
</evidence>
<feature type="transmembrane region" description="Helical" evidence="18">
    <location>
        <begin position="231"/>
        <end position="257"/>
    </location>
</feature>
<dbReference type="InterPro" id="IPR022910">
    <property type="entry name" value="Thiol_diS_interchange_DbsD"/>
</dbReference>
<keyword evidence="13 18" id="KW-0472">Membrane</keyword>
<feature type="transmembrane region" description="Helical" evidence="18">
    <location>
        <begin position="381"/>
        <end position="404"/>
    </location>
</feature>
<keyword evidence="4 18" id="KW-1003">Cell membrane</keyword>
<dbReference type="InterPro" id="IPR035671">
    <property type="entry name" value="DsbD_gamma"/>
</dbReference>
<sequence precursor="true">MLHRISILLACCWLLAGPASAGLLERLTSGNSTPAQNAFLRVDQAFRIDNWQHDGQLVINVDIEPDYYLYRHSISVTAEGAELGQWLLPEGSPHEDEYFGKSQVYYQNLRLQLPLENIGPEARITFAYQGCTTGLCYPPERLGIDLNSLADAGRTSSPATTGGEDSPMKVSFDTSEQGRLASALSNQGVWLNMGVFLLLGIGLAFTPCVFPMYPILTGIIAGSGRLSSPRALWLSFVYVQGMALTYTLLGLVVASIGLQAQAVFQHPSVLVSLALLFGMLALSMFGLYELRLPSRLQTRLTGLANRQRGGSTPGVAAMGMISGLVCSPCTTAPLSGALLYVAHSGDLMLGGLILYALGLGMGVPLLILGTSGGKLLPRAGAWMNMVKALFGFGLLAVAILLLSRLLADSLIFWLWLALALLVIGYLYHQNRRSTWSALRSVTSLGLMAGLALTLLFGWQQLHTPAPAAQPVSFTRIKTVDDLSLQLAFAREQGKTVMVDLYADWCVACKDFEHKTFNQPMVQQRLEQMHLLQADVTGNDADDIDLLNELQVLGLPTLVFFDKHGQEPAGSRITGFMPAETFAEHLSRHRMAGG</sequence>
<evidence type="ECO:0000256" key="1">
    <source>
        <dbReference type="ARBA" id="ARBA00004429"/>
    </source>
</evidence>
<dbReference type="Gene3D" id="3.40.30.10">
    <property type="entry name" value="Glutaredoxin"/>
    <property type="match status" value="1"/>
</dbReference>
<organism evidence="20 21">
    <name type="scientific">Zobellella aerophila</name>
    <dbReference type="NCBI Taxonomy" id="870480"/>
    <lineage>
        <taxon>Bacteria</taxon>
        <taxon>Pseudomonadati</taxon>
        <taxon>Pseudomonadota</taxon>
        <taxon>Gammaproteobacteria</taxon>
        <taxon>Aeromonadales</taxon>
        <taxon>Aeromonadaceae</taxon>
        <taxon>Zobellella</taxon>
    </lineage>
</organism>
<dbReference type="Gene3D" id="2.60.40.1250">
    <property type="entry name" value="Thiol:disulfide interchange protein DsbD, N-terminal domain"/>
    <property type="match status" value="1"/>
</dbReference>
<evidence type="ECO:0000256" key="4">
    <source>
        <dbReference type="ARBA" id="ARBA00022475"/>
    </source>
</evidence>
<dbReference type="SUPFAM" id="SSF52833">
    <property type="entry name" value="Thioredoxin-like"/>
    <property type="match status" value="1"/>
</dbReference>
<dbReference type="SUPFAM" id="SSF74863">
    <property type="entry name" value="Thiol:disulfide interchange protein DsbD, N-terminal domain (DsbD-alpha)"/>
    <property type="match status" value="1"/>
</dbReference>
<comment type="caution">
    <text evidence="20">The sequence shown here is derived from an EMBL/GenBank/DDBJ whole genome shotgun (WGS) entry which is preliminary data.</text>
</comment>
<evidence type="ECO:0000256" key="15">
    <source>
        <dbReference type="ARBA" id="ARBA00023284"/>
    </source>
</evidence>
<feature type="chain" id="PRO_5044935257" description="Thiol:disulfide interchange protein DsbD" evidence="18">
    <location>
        <begin position="22"/>
        <end position="593"/>
    </location>
</feature>
<keyword evidence="7 18" id="KW-0732">Signal</keyword>
<dbReference type="CDD" id="cd02953">
    <property type="entry name" value="DsbDgamma"/>
    <property type="match status" value="1"/>
</dbReference>
<proteinExistence type="inferred from homology"/>
<protein>
    <recommendedName>
        <fullName evidence="18">Thiol:disulfide interchange protein DsbD</fullName>
        <ecNumber evidence="18">1.8.1.8</ecNumber>
    </recommendedName>
    <alternativeName>
        <fullName evidence="18">Protein-disulfide reductase</fullName>
        <shortName evidence="18">Disulfide reductase</shortName>
    </alternativeName>
</protein>
<accession>A0ABP6WES1</accession>
<name>A0ABP6WES1_9GAMM</name>
<evidence type="ECO:0000313" key="21">
    <source>
        <dbReference type="Proteomes" id="UP001500795"/>
    </source>
</evidence>
<dbReference type="Pfam" id="PF13899">
    <property type="entry name" value="Thioredoxin_7"/>
    <property type="match status" value="1"/>
</dbReference>
<dbReference type="InterPro" id="IPR036249">
    <property type="entry name" value="Thioredoxin-like_sf"/>
</dbReference>
<dbReference type="InterPro" id="IPR017937">
    <property type="entry name" value="Thioredoxin_CS"/>
</dbReference>
<comment type="function">
    <text evidence="18">Required to facilitate the formation of correct disulfide bonds in some periplasmic proteins and for the assembly of the periplasmic c-type cytochromes. Acts by transferring electrons from cytoplasmic thioredoxin to the periplasm. This transfer involves a cascade of disulfide bond formation and reduction steps.</text>
</comment>
<evidence type="ECO:0000256" key="2">
    <source>
        <dbReference type="ARBA" id="ARBA00007241"/>
    </source>
</evidence>
<evidence type="ECO:0000256" key="8">
    <source>
        <dbReference type="ARBA" id="ARBA00022748"/>
    </source>
</evidence>
<dbReference type="Pfam" id="PF11412">
    <property type="entry name" value="DsbD_N"/>
    <property type="match status" value="1"/>
</dbReference>